<dbReference type="Gene3D" id="3.20.20.370">
    <property type="entry name" value="Glycoside hydrolase/deacetylase"/>
    <property type="match status" value="1"/>
</dbReference>
<sequence length="235" mass="27733">MRVLKMFDKFGIKSTFFVPGHSLETFPREMAAVRDAGHEMGLHGYSHENPNELSREQEEAITKKTSQLLTDFCHGKRPRGYVAPWWNTSARVVEMLLSHGVEYDHSMMHHDCQPYYLRTGDTWEKIDYSKPAETWMKPWYLDDATPMMYIPSAPNTHGYVSPRDIEQLWKDQFDYFYREYDEFVFPMTVHPDVAGRPQCILMHERLISYFNSKPGVEWVTMGQICDDFKAKNKRE</sequence>
<dbReference type="PANTHER" id="PTHR47561">
    <property type="entry name" value="POLYSACCHARIDE DEACETYLASE FAMILY PROTEIN (AFU_ORTHOLOGUE AFUA_6G05030)"/>
    <property type="match status" value="1"/>
</dbReference>
<dbReference type="EMBL" id="KQ965852">
    <property type="protein sequence ID" value="KXS09715.1"/>
    <property type="molecule type" value="Genomic_DNA"/>
</dbReference>
<proteinExistence type="predicted"/>
<dbReference type="Proteomes" id="UP000070544">
    <property type="component" value="Unassembled WGS sequence"/>
</dbReference>
<dbReference type="InterPro" id="IPR037950">
    <property type="entry name" value="PgdA-like"/>
</dbReference>
<keyword evidence="2" id="KW-0378">Hydrolase</keyword>
<name>A0A138ZZL7_GONPJ</name>
<evidence type="ECO:0000313" key="3">
    <source>
        <dbReference type="Proteomes" id="UP000070544"/>
    </source>
</evidence>
<gene>
    <name evidence="2" type="ORF">M427DRAFT_63618</name>
</gene>
<feature type="domain" description="NodB homology" evidence="1">
    <location>
        <begin position="1"/>
        <end position="235"/>
    </location>
</feature>
<dbReference type="Pfam" id="PF01522">
    <property type="entry name" value="Polysacc_deac_1"/>
    <property type="match status" value="1"/>
</dbReference>
<dbReference type="OrthoDB" id="3162524at2759"/>
<dbReference type="OMA" id="HMFIKSS"/>
<dbReference type="GO" id="GO:0016810">
    <property type="term" value="F:hydrolase activity, acting on carbon-nitrogen (but not peptide) bonds"/>
    <property type="evidence" value="ECO:0007669"/>
    <property type="project" value="InterPro"/>
</dbReference>
<evidence type="ECO:0000313" key="2">
    <source>
        <dbReference type="EMBL" id="KXS09715.1"/>
    </source>
</evidence>
<dbReference type="InterPro" id="IPR011330">
    <property type="entry name" value="Glyco_hydro/deAcase_b/a-brl"/>
</dbReference>
<dbReference type="InterPro" id="IPR002509">
    <property type="entry name" value="NODB_dom"/>
</dbReference>
<dbReference type="CDD" id="cd10938">
    <property type="entry name" value="CE4_HpPgdA_like"/>
    <property type="match status" value="1"/>
</dbReference>
<dbReference type="STRING" id="1344416.A0A138ZZL7"/>
<reference evidence="2 3" key="1">
    <citation type="journal article" date="2015" name="Genome Biol. Evol.">
        <title>Phylogenomic analyses indicate that early fungi evolved digesting cell walls of algal ancestors of land plants.</title>
        <authorList>
            <person name="Chang Y."/>
            <person name="Wang S."/>
            <person name="Sekimoto S."/>
            <person name="Aerts A.L."/>
            <person name="Choi C."/>
            <person name="Clum A."/>
            <person name="LaButti K.M."/>
            <person name="Lindquist E.A."/>
            <person name="Yee Ngan C."/>
            <person name="Ohm R.A."/>
            <person name="Salamov A.A."/>
            <person name="Grigoriev I.V."/>
            <person name="Spatafora J.W."/>
            <person name="Berbee M.L."/>
        </authorList>
    </citation>
    <scope>NUCLEOTIDE SEQUENCE [LARGE SCALE GENOMIC DNA]</scope>
    <source>
        <strain evidence="2 3">JEL478</strain>
    </source>
</reference>
<evidence type="ECO:0000259" key="1">
    <source>
        <dbReference type="PROSITE" id="PS51677"/>
    </source>
</evidence>
<protein>
    <submittedName>
        <fullName evidence="2">Glycoside hydrolase/deacetylase</fullName>
    </submittedName>
</protein>
<dbReference type="PROSITE" id="PS51677">
    <property type="entry name" value="NODB"/>
    <property type="match status" value="1"/>
</dbReference>
<dbReference type="SUPFAM" id="SSF88713">
    <property type="entry name" value="Glycoside hydrolase/deacetylase"/>
    <property type="match status" value="1"/>
</dbReference>
<dbReference type="AlphaFoldDB" id="A0A138ZZL7"/>
<organism evidence="2 3">
    <name type="scientific">Gonapodya prolifera (strain JEL478)</name>
    <name type="common">Monoblepharis prolifera</name>
    <dbReference type="NCBI Taxonomy" id="1344416"/>
    <lineage>
        <taxon>Eukaryota</taxon>
        <taxon>Fungi</taxon>
        <taxon>Fungi incertae sedis</taxon>
        <taxon>Chytridiomycota</taxon>
        <taxon>Chytridiomycota incertae sedis</taxon>
        <taxon>Monoblepharidomycetes</taxon>
        <taxon>Monoblepharidales</taxon>
        <taxon>Gonapodyaceae</taxon>
        <taxon>Gonapodya</taxon>
    </lineage>
</organism>
<accession>A0A138ZZL7</accession>
<dbReference type="PANTHER" id="PTHR47561:SF1">
    <property type="entry name" value="POLYSACCHARIDE DEACETYLASE FAMILY PROTEIN (AFU_ORTHOLOGUE AFUA_6G05030)"/>
    <property type="match status" value="1"/>
</dbReference>
<dbReference type="GO" id="GO:0005975">
    <property type="term" value="P:carbohydrate metabolic process"/>
    <property type="evidence" value="ECO:0007669"/>
    <property type="project" value="InterPro"/>
</dbReference>
<keyword evidence="3" id="KW-1185">Reference proteome</keyword>